<proteinExistence type="predicted"/>
<dbReference type="EMBL" id="JABFTT010000013">
    <property type="protein sequence ID" value="MCE8021625.1"/>
    <property type="molecule type" value="Genomic_DNA"/>
</dbReference>
<feature type="transmembrane region" description="Helical" evidence="1">
    <location>
        <begin position="594"/>
        <end position="616"/>
    </location>
</feature>
<keyword evidence="3" id="KW-1185">Reference proteome</keyword>
<feature type="transmembrane region" description="Helical" evidence="1">
    <location>
        <begin position="550"/>
        <end position="574"/>
    </location>
</feature>
<protein>
    <submittedName>
        <fullName evidence="2">Uncharacterized protein</fullName>
    </submittedName>
</protein>
<keyword evidence="1" id="KW-0812">Transmembrane</keyword>
<dbReference type="InterPro" id="IPR048126">
    <property type="entry name" value="Toxin_VasX"/>
</dbReference>
<dbReference type="NCBIfam" id="NF041559">
    <property type="entry name" value="BTH_I2691_fam"/>
    <property type="match status" value="1"/>
</dbReference>
<comment type="caution">
    <text evidence="2">The sequence shown here is derived from an EMBL/GenBank/DDBJ whole genome shotgun (WGS) entry which is preliminary data.</text>
</comment>
<keyword evidence="1" id="KW-1133">Transmembrane helix</keyword>
<dbReference type="Proteomes" id="UP001320122">
    <property type="component" value="Unassembled WGS sequence"/>
</dbReference>
<accession>A0ABS9AIZ9</accession>
<name>A0ABS9AIZ9_9GAMM</name>
<organism evidence="2 3">
    <name type="scientific">Billgrantia zhangzhouensis</name>
    <dbReference type="NCBI Taxonomy" id="2733481"/>
    <lineage>
        <taxon>Bacteria</taxon>
        <taxon>Pseudomonadati</taxon>
        <taxon>Pseudomonadota</taxon>
        <taxon>Gammaproteobacteria</taxon>
        <taxon>Oceanospirillales</taxon>
        <taxon>Halomonadaceae</taxon>
        <taxon>Billgrantia</taxon>
    </lineage>
</organism>
<evidence type="ECO:0000313" key="2">
    <source>
        <dbReference type="EMBL" id="MCE8021625.1"/>
    </source>
</evidence>
<gene>
    <name evidence="2" type="ORF">HOP51_16135</name>
</gene>
<evidence type="ECO:0000256" key="1">
    <source>
        <dbReference type="SAM" id="Phobius"/>
    </source>
</evidence>
<feature type="transmembrane region" description="Helical" evidence="1">
    <location>
        <begin position="442"/>
        <end position="460"/>
    </location>
</feature>
<sequence length="658" mass="71504">MAPAFFVLDDPAGVTSDLAGLLEVREEEFNQREPLHRPFVTAGVINALRDGHEERGRLQHVDDIVEQRLRDEYYNSYGGPPGMEANMKTRFEHRQRENADFRQEVEAFRLGVIDAISDEELEAKADAEWRKYGDKLRDGEPDRWMQDTYRPALAAYDAETMRPLVEAYLAWLTGGALLDYLNSRFDDRDIESGVAFVSVVSAALLGTQSYAPAFTQYVEWLASEDIANDNLLLRALCLNQETLRQQMLSAVDAAAGDPPESGDAFGTLPWSTLIASFVGLTEGLPDEMVSPAWLVGRLLGPMMSTINGERLPRPLLVALGVTAGQPVRVFTQHRTTLSQAIPALGDELQRLYPQLEGVDRQRFQRKLEVETRSLRRMGNAAAGRQDITFAVRRIELGSLSDYGGSETRLINQAMGALEPMSDIGSQGGTGEKLATLMANREVSAGVLNALFAICAFNSYLSTMHRLQDTTTRQKGRLMGAGLAAAGAGLELIGATLNQAQRTFVTSSHLLVSAQHRALRLGLRLGLAGGVTLGVMDVWEGIEKFGDNQPVMGTLYMFSGGSTVLASFAVFFAGLSAVAKVAGGTGLLVALPTVALWWAAGVLGIIAIGTAIAIWWFTEDALQEWLAECAFGVRGELGLGTAALEGEMQRLKAITQEGS</sequence>
<keyword evidence="1" id="KW-0472">Membrane</keyword>
<reference evidence="2 3" key="1">
    <citation type="journal article" date="2021" name="Front. Microbiol.">
        <title>Aerobic Denitrification and Heterotrophic Sulfur Oxidation in the Genus Halomonas Revealed by Six Novel Species Characterizations and Genome-Based Analysis.</title>
        <authorList>
            <person name="Wang L."/>
            <person name="Shao Z."/>
        </authorList>
    </citation>
    <scope>NUCLEOTIDE SEQUENCE [LARGE SCALE GENOMIC DNA]</scope>
    <source>
        <strain evidence="2 3">MCCC 1A11036</strain>
    </source>
</reference>
<evidence type="ECO:0000313" key="3">
    <source>
        <dbReference type="Proteomes" id="UP001320122"/>
    </source>
</evidence>